<comment type="caution">
    <text evidence="6">The sequence shown here is derived from an EMBL/GenBank/DDBJ whole genome shotgun (WGS) entry which is preliminary data.</text>
</comment>
<evidence type="ECO:0000259" key="5">
    <source>
        <dbReference type="PROSITE" id="PS51900"/>
    </source>
</evidence>
<dbReference type="Gene3D" id="1.10.150.130">
    <property type="match status" value="1"/>
</dbReference>
<evidence type="ECO:0000313" key="6">
    <source>
        <dbReference type="EMBL" id="MCW1915881.1"/>
    </source>
</evidence>
<sequence length="417" mass="47784">MASKTASTGITIVSKVDAQGYVFHLVQGWQENGKWQRKRFKDRKKAETFAAELRVQLENQGRAQRMVLSPLSDDQHEEALAAFDRLGSTYTLTDAVTFFLRHHRPPEFTIRLGDAITLYIDDKEHDGLRPRSLKAIASVLSQFLTAADNPWVHESTAGQVEAFLRGLRARNGTDRATKKTWNNYRNELNAFFSWCVIPDKPSNRPFSFENPVSGIRVFAARQVREQQGDTPITTNPEKVLRLFSVLSRWRQGVMIPPFAMLYFSGIRPEELKRMASRRSALVNLKTSTITVPANVSKTRHDRQVSIAPNLAEWLEAFPGSLLPKNYDRLAKMVRKHFELTHDEPRHSFISYHVALHRSIGDAALQAGNSESIVKRHYLNVHPREDGEKFFRIGHDRVRRRAMFRQSRGQTEASLRVI</sequence>
<dbReference type="InterPro" id="IPR011010">
    <property type="entry name" value="DNA_brk_join_enz"/>
</dbReference>
<reference evidence="6" key="1">
    <citation type="submission" date="2022-10" db="EMBL/GenBank/DDBJ databases">
        <title>Luteolibacter sp. GHJ8, whole genome shotgun sequencing project.</title>
        <authorList>
            <person name="Zhao G."/>
            <person name="Shen L."/>
        </authorList>
    </citation>
    <scope>NUCLEOTIDE SEQUENCE</scope>
    <source>
        <strain evidence="6">GHJ8</strain>
    </source>
</reference>
<dbReference type="SUPFAM" id="SSF56349">
    <property type="entry name" value="DNA breaking-rejoining enzymes"/>
    <property type="match status" value="1"/>
</dbReference>
<evidence type="ECO:0000256" key="3">
    <source>
        <dbReference type="ARBA" id="ARBA00023172"/>
    </source>
</evidence>
<dbReference type="Gene3D" id="1.10.443.10">
    <property type="entry name" value="Intergrase catalytic core"/>
    <property type="match status" value="1"/>
</dbReference>
<name>A0ABT3G7Q1_9BACT</name>
<dbReference type="InterPro" id="IPR044068">
    <property type="entry name" value="CB"/>
</dbReference>
<evidence type="ECO:0000256" key="1">
    <source>
        <dbReference type="ARBA" id="ARBA00022908"/>
    </source>
</evidence>
<dbReference type="InterPro" id="IPR013762">
    <property type="entry name" value="Integrase-like_cat_sf"/>
</dbReference>
<keyword evidence="3" id="KW-0233">DNA recombination</keyword>
<evidence type="ECO:0000313" key="7">
    <source>
        <dbReference type="Proteomes" id="UP001165653"/>
    </source>
</evidence>
<dbReference type="Proteomes" id="UP001165653">
    <property type="component" value="Unassembled WGS sequence"/>
</dbReference>
<gene>
    <name evidence="6" type="ORF">OJ996_20000</name>
</gene>
<evidence type="ECO:0000256" key="2">
    <source>
        <dbReference type="ARBA" id="ARBA00023125"/>
    </source>
</evidence>
<keyword evidence="2 4" id="KW-0238">DNA-binding</keyword>
<evidence type="ECO:0000256" key="4">
    <source>
        <dbReference type="PROSITE-ProRule" id="PRU01248"/>
    </source>
</evidence>
<accession>A0ABT3G7Q1</accession>
<dbReference type="EMBL" id="JAPDDR010000011">
    <property type="protein sequence ID" value="MCW1915881.1"/>
    <property type="molecule type" value="Genomic_DNA"/>
</dbReference>
<organism evidence="6 7">
    <name type="scientific">Luteolibacter rhizosphaerae</name>
    <dbReference type="NCBI Taxonomy" id="2989719"/>
    <lineage>
        <taxon>Bacteria</taxon>
        <taxon>Pseudomonadati</taxon>
        <taxon>Verrucomicrobiota</taxon>
        <taxon>Verrucomicrobiia</taxon>
        <taxon>Verrucomicrobiales</taxon>
        <taxon>Verrucomicrobiaceae</taxon>
        <taxon>Luteolibacter</taxon>
    </lineage>
</organism>
<protein>
    <recommendedName>
        <fullName evidence="5">Core-binding (CB) domain-containing protein</fullName>
    </recommendedName>
</protein>
<keyword evidence="1" id="KW-0229">DNA integration</keyword>
<dbReference type="InterPro" id="IPR010998">
    <property type="entry name" value="Integrase_recombinase_N"/>
</dbReference>
<feature type="domain" description="Core-binding (CB)" evidence="5">
    <location>
        <begin position="110"/>
        <end position="196"/>
    </location>
</feature>
<keyword evidence="7" id="KW-1185">Reference proteome</keyword>
<proteinExistence type="predicted"/>
<dbReference type="PROSITE" id="PS51900">
    <property type="entry name" value="CB"/>
    <property type="match status" value="1"/>
</dbReference>